<evidence type="ECO:0000313" key="1">
    <source>
        <dbReference type="EMBL" id="MDI1486877.1"/>
    </source>
</evidence>
<dbReference type="EMBL" id="JAPUFD010000004">
    <property type="protein sequence ID" value="MDI1486877.1"/>
    <property type="molecule type" value="Genomic_DNA"/>
</dbReference>
<name>A0AA43QJG3_9LECA</name>
<gene>
    <name evidence="1" type="ORF">OHK93_006139</name>
</gene>
<proteinExistence type="predicted"/>
<keyword evidence="2" id="KW-1185">Reference proteome</keyword>
<accession>A0AA43QJG3</accession>
<reference evidence="1" key="1">
    <citation type="journal article" date="2023" name="Genome Biol. Evol.">
        <title>First Whole Genome Sequence and Flow Cytometry Genome Size Data for the Lichen-Forming Fungus Ramalina farinacea (Ascomycota).</title>
        <authorList>
            <person name="Llewellyn T."/>
            <person name="Mian S."/>
            <person name="Hill R."/>
            <person name="Leitch I.J."/>
            <person name="Gaya E."/>
        </authorList>
    </citation>
    <scope>NUCLEOTIDE SEQUENCE</scope>
    <source>
        <strain evidence="1">LIQ254RAFAR</strain>
    </source>
</reference>
<sequence length="356" mass="39438">MPPQLLPSSAAAFSARSAPNIVLNTKVDPFLTGTLKRVARKRPLNSVAQHFRCLTEILSGPSAIWTLCTLFLQRAPQDELIKDDNPLVEAVFNFQMISIEAYVVHVDMVSQNEVAFKLTPETIESLIEYHKDIHTVDAKNDTFNWSEKDGQLKKMHEDFVQAINKFVYRTNSMVLDGLEEDGAGELLCGRSEEVKSAIMGMFLPLLPPPPRPVDIVRPTPVLPSSTGSEHWWQPNLPSTYSNAQDAWKYASSEPVYTSADSGAGMWSTMDLGDFQLPTDLVAEMSPTSTYSDDFVSETPSPTQFYSLPVTTAPMSSMPMPSTLMATSCSPSVGFDTFGGFDWEQYSSNFAPMQYAM</sequence>
<evidence type="ECO:0000313" key="2">
    <source>
        <dbReference type="Proteomes" id="UP001161017"/>
    </source>
</evidence>
<comment type="caution">
    <text evidence="1">The sequence shown here is derived from an EMBL/GenBank/DDBJ whole genome shotgun (WGS) entry which is preliminary data.</text>
</comment>
<organism evidence="1 2">
    <name type="scientific">Ramalina farinacea</name>
    <dbReference type="NCBI Taxonomy" id="258253"/>
    <lineage>
        <taxon>Eukaryota</taxon>
        <taxon>Fungi</taxon>
        <taxon>Dikarya</taxon>
        <taxon>Ascomycota</taxon>
        <taxon>Pezizomycotina</taxon>
        <taxon>Lecanoromycetes</taxon>
        <taxon>OSLEUM clade</taxon>
        <taxon>Lecanoromycetidae</taxon>
        <taxon>Lecanorales</taxon>
        <taxon>Lecanorineae</taxon>
        <taxon>Ramalinaceae</taxon>
        <taxon>Ramalina</taxon>
    </lineage>
</organism>
<dbReference type="Proteomes" id="UP001161017">
    <property type="component" value="Unassembled WGS sequence"/>
</dbReference>
<protein>
    <submittedName>
        <fullName evidence="1">Uncharacterized protein</fullName>
    </submittedName>
</protein>
<dbReference type="AlphaFoldDB" id="A0AA43QJG3"/>